<dbReference type="RefSeq" id="WP_243577654.1">
    <property type="nucleotide sequence ID" value="NZ_CP094529.1"/>
</dbReference>
<organism evidence="1 2">
    <name type="scientific">Chryseobacterium oryzae</name>
    <dbReference type="NCBI Taxonomy" id="2929799"/>
    <lineage>
        <taxon>Bacteria</taxon>
        <taxon>Pseudomonadati</taxon>
        <taxon>Bacteroidota</taxon>
        <taxon>Flavobacteriia</taxon>
        <taxon>Flavobacteriales</taxon>
        <taxon>Weeksellaceae</taxon>
        <taxon>Chryseobacterium group</taxon>
        <taxon>Chryseobacterium</taxon>
    </lineage>
</organism>
<gene>
    <name evidence="1" type="ORF">MTP08_06930</name>
</gene>
<proteinExistence type="predicted"/>
<protein>
    <recommendedName>
        <fullName evidence="3">Por secretion system C-terminal sorting domain-containing protein</fullName>
    </recommendedName>
</protein>
<dbReference type="EMBL" id="CP094529">
    <property type="protein sequence ID" value="UOE39502.1"/>
    <property type="molecule type" value="Genomic_DNA"/>
</dbReference>
<sequence>MKNVFKIISIAGALLISSKAMSKEKDFSISFGNIASQTLSFEVNNAENISLFIYNDADGEIYSEKVGNLNHVTKTYNMGNFEDGTYFLIAESEHKLEKYKIQINRKNMTLEKTPVKEIIKPEFVINGNKVSLKMDNLQGSVNVSVQDLSNNIYFNEARTPKDGNINISFQLNPKTSENYIIAVERNGDIFSRMISLK</sequence>
<dbReference type="Proteomes" id="UP000831068">
    <property type="component" value="Chromosome"/>
</dbReference>
<keyword evidence="2" id="KW-1185">Reference proteome</keyword>
<name>A0ABY4BK03_9FLAO</name>
<evidence type="ECO:0008006" key="3">
    <source>
        <dbReference type="Google" id="ProtNLM"/>
    </source>
</evidence>
<accession>A0ABY4BK03</accession>
<evidence type="ECO:0000313" key="2">
    <source>
        <dbReference type="Proteomes" id="UP000831068"/>
    </source>
</evidence>
<evidence type="ECO:0000313" key="1">
    <source>
        <dbReference type="EMBL" id="UOE39502.1"/>
    </source>
</evidence>
<reference evidence="1 2" key="1">
    <citation type="submission" date="2022-03" db="EMBL/GenBank/DDBJ databases">
        <title>Chryseobacterium sp. isolated from the Andong Sikhe.</title>
        <authorList>
            <person name="Won M."/>
            <person name="Kim S.-J."/>
            <person name="Kwon S.-W."/>
        </authorList>
    </citation>
    <scope>NUCLEOTIDE SEQUENCE [LARGE SCALE GENOMIC DNA]</scope>
    <source>
        <strain evidence="1 2">ADR-1</strain>
    </source>
</reference>